<dbReference type="Proteomes" id="UP000295706">
    <property type="component" value="Unassembled WGS sequence"/>
</dbReference>
<accession>A0A4R4KDI4</accession>
<organism evidence="1 2">
    <name type="scientific">Arundinibacter roseus</name>
    <dbReference type="NCBI Taxonomy" id="2070510"/>
    <lineage>
        <taxon>Bacteria</taxon>
        <taxon>Pseudomonadati</taxon>
        <taxon>Bacteroidota</taxon>
        <taxon>Cytophagia</taxon>
        <taxon>Cytophagales</taxon>
        <taxon>Spirosomataceae</taxon>
        <taxon>Arundinibacter</taxon>
    </lineage>
</organism>
<evidence type="ECO:0000313" key="2">
    <source>
        <dbReference type="Proteomes" id="UP000295706"/>
    </source>
</evidence>
<dbReference type="Pfam" id="PF03237">
    <property type="entry name" value="Terminase_6N"/>
    <property type="match status" value="1"/>
</dbReference>
<proteinExistence type="predicted"/>
<evidence type="ECO:0000313" key="1">
    <source>
        <dbReference type="EMBL" id="TDB64409.1"/>
    </source>
</evidence>
<name>A0A4R4KDI4_9BACT</name>
<protein>
    <submittedName>
        <fullName evidence="1">Uncharacterized protein</fullName>
    </submittedName>
</protein>
<sequence>MGNIVLNSREIQINVNPAQGRFLHALMENEADFEKNGKMYQTGFRATFNGGRGSGKTNVLMKLLAEVAFALPRSKVGLASMTYRHVQDVVLSQSRKVFEDYGLYEYDPKVRPWGHYTLNRRPPETWWHPYEGINTYENCICFKNGCTIVFLSADRPDTARGLNLDVLLMDESFKLKEDFYNTVLRKTVRANKYLYADPRPHRKGFNHPLHWLIADFTSAAWTPEQQWIYRTEELMKKDPKRYYFQEATAYDNLDNLPGNFIETERESCADEMTFEVEILNRRVIRLNNAYYPSLSTSRHTYNEMYDYQFDDKSRLYVHKRIDYDENKPLEISCDFNARFTCMVIAQEFPSELRFIDNIFVKRANTTLVEEMATIFCTRYKAHKKRVLFLYGDSSGKKGDPGRTTTHYQQLIQVLRNNGWSIKDCVQQSYPPYKIRYRVVNTILSESKPSIPRIRINEIECKSLLISLQHAPIISDNFEKDKRSENNEKLDQQYATHLSDAFDYIVFKKFSRIVPITSSGSRRMRTSNAA</sequence>
<dbReference type="InterPro" id="IPR027417">
    <property type="entry name" value="P-loop_NTPase"/>
</dbReference>
<comment type="caution">
    <text evidence="1">The sequence shown here is derived from an EMBL/GenBank/DDBJ whole genome shotgun (WGS) entry which is preliminary data.</text>
</comment>
<dbReference type="AlphaFoldDB" id="A0A4R4KDI4"/>
<keyword evidence="2" id="KW-1185">Reference proteome</keyword>
<dbReference type="Gene3D" id="3.40.50.300">
    <property type="entry name" value="P-loop containing nucleotide triphosphate hydrolases"/>
    <property type="match status" value="1"/>
</dbReference>
<reference evidence="1 2" key="1">
    <citation type="submission" date="2019-02" db="EMBL/GenBank/DDBJ databases">
        <title>Arundinibacter roseus gen. nov., sp. nov., a new member of the family Cytophagaceae.</title>
        <authorList>
            <person name="Szuroczki S."/>
            <person name="Khayer B."/>
            <person name="Sproer C."/>
            <person name="Toumi M."/>
            <person name="Szabo A."/>
            <person name="Felfoldi T."/>
            <person name="Schumann P."/>
            <person name="Toth E."/>
        </authorList>
    </citation>
    <scope>NUCLEOTIDE SEQUENCE [LARGE SCALE GENOMIC DNA]</scope>
    <source>
        <strain evidence="1 2">DMA-k-7a</strain>
    </source>
</reference>
<gene>
    <name evidence="1" type="ORF">EZE20_12050</name>
</gene>
<dbReference type="OrthoDB" id="1151239at2"/>
<dbReference type="EMBL" id="SMJU01000007">
    <property type="protein sequence ID" value="TDB64409.1"/>
    <property type="molecule type" value="Genomic_DNA"/>
</dbReference>